<dbReference type="EMBL" id="DYUC01000065">
    <property type="protein sequence ID" value="HJG86709.1"/>
    <property type="molecule type" value="Genomic_DNA"/>
</dbReference>
<evidence type="ECO:0000313" key="1">
    <source>
        <dbReference type="EMBL" id="HJG86709.1"/>
    </source>
</evidence>
<gene>
    <name evidence="1" type="ORF">K8V01_06785</name>
</gene>
<reference evidence="1" key="2">
    <citation type="submission" date="2021-09" db="EMBL/GenBank/DDBJ databases">
        <authorList>
            <person name="Gilroy R."/>
        </authorList>
    </citation>
    <scope>NUCLEOTIDE SEQUENCE</scope>
    <source>
        <strain evidence="1">CHK179-5677</strain>
    </source>
</reference>
<comment type="caution">
    <text evidence="1">The sequence shown here is derived from an EMBL/GenBank/DDBJ whole genome shotgun (WGS) entry which is preliminary data.</text>
</comment>
<name>A0A921SSZ6_9FIRM</name>
<dbReference type="Proteomes" id="UP000760668">
    <property type="component" value="Unassembled WGS sequence"/>
</dbReference>
<dbReference type="AlphaFoldDB" id="A0A921SSZ6"/>
<dbReference type="RefSeq" id="WP_191540313.1">
    <property type="nucleotide sequence ID" value="NZ_DYUC01000065.1"/>
</dbReference>
<proteinExistence type="predicted"/>
<reference evidence="1" key="1">
    <citation type="journal article" date="2021" name="PeerJ">
        <title>Extensive microbial diversity within the chicken gut microbiome revealed by metagenomics and culture.</title>
        <authorList>
            <person name="Gilroy R."/>
            <person name="Ravi A."/>
            <person name="Getino M."/>
            <person name="Pursley I."/>
            <person name="Horton D.L."/>
            <person name="Alikhan N.F."/>
            <person name="Baker D."/>
            <person name="Gharbi K."/>
            <person name="Hall N."/>
            <person name="Watson M."/>
            <person name="Adriaenssens E.M."/>
            <person name="Foster-Nyarko E."/>
            <person name="Jarju S."/>
            <person name="Secka A."/>
            <person name="Antonio M."/>
            <person name="Oren A."/>
            <person name="Chaudhuri R.R."/>
            <person name="La Ragione R."/>
            <person name="Hildebrand F."/>
            <person name="Pallen M.J."/>
        </authorList>
    </citation>
    <scope>NUCLEOTIDE SEQUENCE</scope>
    <source>
        <strain evidence="1">CHK179-5677</strain>
    </source>
</reference>
<sequence>MIDEKEKTASDPLDTKECVPLHHVGAGGAEGESAAAPLLFRGAPICWATAQQTRRVVEKNAVGPDTISERPGRKVNLIAYNGQTYQKERFYQAVF</sequence>
<evidence type="ECO:0000313" key="2">
    <source>
        <dbReference type="Proteomes" id="UP000760668"/>
    </source>
</evidence>
<organism evidence="1 2">
    <name type="scientific">Pseudoflavonifractor capillosus</name>
    <dbReference type="NCBI Taxonomy" id="106588"/>
    <lineage>
        <taxon>Bacteria</taxon>
        <taxon>Bacillati</taxon>
        <taxon>Bacillota</taxon>
        <taxon>Clostridia</taxon>
        <taxon>Eubacteriales</taxon>
        <taxon>Oscillospiraceae</taxon>
        <taxon>Pseudoflavonifractor</taxon>
    </lineage>
</organism>
<accession>A0A921SSZ6</accession>
<protein>
    <submittedName>
        <fullName evidence="1">Uncharacterized protein</fullName>
    </submittedName>
</protein>